<sequence>MKGVARSPVVLECSPSGWLSSPPLVGHHPSRSKNHDENKRTHPVLNMPTWITSLIISSITFTGSVIAQAGTNATTQLPSNLANLPGFDSTNNLTTASNHSLAGYNTTDSNTTTTHSNPGANLRIPTTISQSCQDFLGHLNSNPNITSCTAPLLNATASFASGPKSVTRDQVKKAFDGLCGSNSGSGCAPHMMYTILNQFSSACNLELQTGVEAVRMAYDVLYILTPYRVALCSKDPTTGDYCPSVIAAAVVNGTASPASGKSANSSASDFGAMVSSVFGDKLVTQLGGSSGPHPSLHTRDTVPQNSSGSNPSPGTSQQQVFNPNPDTYTNTNLAFLFLSAYLPDAALCKPCTQSVLAAYIGFEQATPHFGGLSSSGYLSGQLKLWQAVSARCGAPFIEAINQEAGIMSILTTSAAAAFNLLLKNSSSFALAALLFISIKSLNLF</sequence>
<feature type="region of interest" description="Disordered" evidence="1">
    <location>
        <begin position="98"/>
        <end position="120"/>
    </location>
</feature>
<comment type="caution">
    <text evidence="3">The sequence shown here is derived from an EMBL/GenBank/DDBJ whole genome shotgun (WGS) entry which is preliminary data.</text>
</comment>
<feature type="compositionally biased region" description="Low complexity" evidence="1">
    <location>
        <begin position="303"/>
        <end position="319"/>
    </location>
</feature>
<name>A0A5B0RXW0_PUCGR</name>
<accession>A0A5B0RXW0</accession>
<dbReference type="EMBL" id="VDEP01000111">
    <property type="protein sequence ID" value="KAA1130252.1"/>
    <property type="molecule type" value="Genomic_DNA"/>
</dbReference>
<evidence type="ECO:0000313" key="4">
    <source>
        <dbReference type="Proteomes" id="UP000325313"/>
    </source>
</evidence>
<dbReference type="Pfam" id="PF24855">
    <property type="entry name" value="DUF7729"/>
    <property type="match status" value="1"/>
</dbReference>
<organism evidence="3 4">
    <name type="scientific">Puccinia graminis f. sp. tritici</name>
    <dbReference type="NCBI Taxonomy" id="56615"/>
    <lineage>
        <taxon>Eukaryota</taxon>
        <taxon>Fungi</taxon>
        <taxon>Dikarya</taxon>
        <taxon>Basidiomycota</taxon>
        <taxon>Pucciniomycotina</taxon>
        <taxon>Pucciniomycetes</taxon>
        <taxon>Pucciniales</taxon>
        <taxon>Pucciniaceae</taxon>
        <taxon>Puccinia</taxon>
    </lineage>
</organism>
<feature type="domain" description="DUF7729" evidence="2">
    <location>
        <begin position="129"/>
        <end position="243"/>
    </location>
</feature>
<feature type="region of interest" description="Disordered" evidence="1">
    <location>
        <begin position="20"/>
        <end position="42"/>
    </location>
</feature>
<evidence type="ECO:0000313" key="3">
    <source>
        <dbReference type="EMBL" id="KAA1130252.1"/>
    </source>
</evidence>
<proteinExistence type="predicted"/>
<dbReference type="InterPro" id="IPR056146">
    <property type="entry name" value="DUF7729"/>
</dbReference>
<evidence type="ECO:0000256" key="1">
    <source>
        <dbReference type="SAM" id="MobiDB-lite"/>
    </source>
</evidence>
<gene>
    <name evidence="3" type="ORF">PGTUg99_018030</name>
</gene>
<feature type="compositionally biased region" description="Low complexity" evidence="1">
    <location>
        <begin position="105"/>
        <end position="117"/>
    </location>
</feature>
<evidence type="ECO:0000259" key="2">
    <source>
        <dbReference type="Pfam" id="PF24855"/>
    </source>
</evidence>
<protein>
    <recommendedName>
        <fullName evidence="2">DUF7729 domain-containing protein</fullName>
    </recommendedName>
</protein>
<dbReference type="Proteomes" id="UP000325313">
    <property type="component" value="Unassembled WGS sequence"/>
</dbReference>
<feature type="region of interest" description="Disordered" evidence="1">
    <location>
        <begin position="287"/>
        <end position="323"/>
    </location>
</feature>
<reference evidence="3 4" key="1">
    <citation type="submission" date="2019-05" db="EMBL/GenBank/DDBJ databases">
        <title>Emergence of the Ug99 lineage of the wheat stem rust pathogen through somatic hybridization.</title>
        <authorList>
            <person name="Li F."/>
            <person name="Upadhyaya N.M."/>
            <person name="Sperschneider J."/>
            <person name="Matny O."/>
            <person name="Nguyen-Phuc H."/>
            <person name="Mago R."/>
            <person name="Raley C."/>
            <person name="Miller M.E."/>
            <person name="Silverstein K.A.T."/>
            <person name="Henningsen E."/>
            <person name="Hirsch C.D."/>
            <person name="Visser B."/>
            <person name="Pretorius Z.A."/>
            <person name="Steffenson B.J."/>
            <person name="Schwessinger B."/>
            <person name="Dodds P.N."/>
            <person name="Figueroa M."/>
        </authorList>
    </citation>
    <scope>NUCLEOTIDE SEQUENCE [LARGE SCALE GENOMIC DNA]</scope>
    <source>
        <strain evidence="3 4">Ug99</strain>
    </source>
</reference>
<dbReference type="AlphaFoldDB" id="A0A5B0RXW0"/>